<dbReference type="Gene3D" id="3.40.190.290">
    <property type="match status" value="1"/>
</dbReference>
<dbReference type="PROSITE" id="PS50931">
    <property type="entry name" value="HTH_LYSR"/>
    <property type="match status" value="1"/>
</dbReference>
<dbReference type="SUPFAM" id="SSF53850">
    <property type="entry name" value="Periplasmic binding protein-like II"/>
    <property type="match status" value="1"/>
</dbReference>
<dbReference type="SUPFAM" id="SSF46785">
    <property type="entry name" value="Winged helix' DNA-binding domain"/>
    <property type="match status" value="1"/>
</dbReference>
<name>A0A1S6IR51_9LACT</name>
<dbReference type="KEGG" id="jda:BW727_101666"/>
<dbReference type="RefSeq" id="WP_062471517.1">
    <property type="nucleotide sequence ID" value="NZ_BBYN01000030.1"/>
</dbReference>
<feature type="domain" description="HTH lysR-type" evidence="6">
    <location>
        <begin position="1"/>
        <end position="60"/>
    </location>
</feature>
<dbReference type="Gene3D" id="1.10.10.10">
    <property type="entry name" value="Winged helix-like DNA-binding domain superfamily/Winged helix DNA-binding domain"/>
    <property type="match status" value="1"/>
</dbReference>
<organism evidence="7 8">
    <name type="scientific">Jeotgalibaca dankookensis</name>
    <dbReference type="NCBI Taxonomy" id="708126"/>
    <lineage>
        <taxon>Bacteria</taxon>
        <taxon>Bacillati</taxon>
        <taxon>Bacillota</taxon>
        <taxon>Bacilli</taxon>
        <taxon>Lactobacillales</taxon>
        <taxon>Carnobacteriaceae</taxon>
        <taxon>Jeotgalibaca</taxon>
    </lineage>
</organism>
<evidence type="ECO:0000259" key="6">
    <source>
        <dbReference type="PROSITE" id="PS50931"/>
    </source>
</evidence>
<dbReference type="InterPro" id="IPR000847">
    <property type="entry name" value="LysR_HTH_N"/>
</dbReference>
<feature type="coiled-coil region" evidence="5">
    <location>
        <begin position="36"/>
        <end position="90"/>
    </location>
</feature>
<dbReference type="Pfam" id="PF03466">
    <property type="entry name" value="LysR_substrate"/>
    <property type="match status" value="1"/>
</dbReference>
<dbReference type="GO" id="GO:0005829">
    <property type="term" value="C:cytosol"/>
    <property type="evidence" value="ECO:0007669"/>
    <property type="project" value="TreeGrafter"/>
</dbReference>
<gene>
    <name evidence="7" type="primary">cynR</name>
    <name evidence="7" type="ORF">BW727_101666</name>
</gene>
<evidence type="ECO:0000313" key="7">
    <source>
        <dbReference type="EMBL" id="AQS54031.1"/>
    </source>
</evidence>
<dbReference type="GO" id="GO:0003677">
    <property type="term" value="F:DNA binding"/>
    <property type="evidence" value="ECO:0007669"/>
    <property type="project" value="UniProtKB-KW"/>
</dbReference>
<dbReference type="PANTHER" id="PTHR30419">
    <property type="entry name" value="HTH-TYPE TRANSCRIPTIONAL REGULATOR YBHD"/>
    <property type="match status" value="1"/>
</dbReference>
<evidence type="ECO:0000256" key="2">
    <source>
        <dbReference type="ARBA" id="ARBA00023015"/>
    </source>
</evidence>
<protein>
    <submittedName>
        <fullName evidence="7">HTH-type transcriptional regulator CynR</fullName>
    </submittedName>
</protein>
<dbReference type="InterPro" id="IPR036390">
    <property type="entry name" value="WH_DNA-bd_sf"/>
</dbReference>
<proteinExistence type="inferred from homology"/>
<dbReference type="PRINTS" id="PR00039">
    <property type="entry name" value="HTHLYSR"/>
</dbReference>
<keyword evidence="8" id="KW-1185">Reference proteome</keyword>
<dbReference type="InterPro" id="IPR036388">
    <property type="entry name" value="WH-like_DNA-bd_sf"/>
</dbReference>
<evidence type="ECO:0000313" key="8">
    <source>
        <dbReference type="Proteomes" id="UP000188993"/>
    </source>
</evidence>
<evidence type="ECO:0000256" key="1">
    <source>
        <dbReference type="ARBA" id="ARBA00009437"/>
    </source>
</evidence>
<keyword evidence="5" id="KW-0175">Coiled coil</keyword>
<dbReference type="Pfam" id="PF00126">
    <property type="entry name" value="HTH_1"/>
    <property type="match status" value="1"/>
</dbReference>
<keyword evidence="4" id="KW-0804">Transcription</keyword>
<accession>A0A1S6IR51</accession>
<reference evidence="7 8" key="1">
    <citation type="journal article" date="2014" name="Int. J. Syst. Evol. Microbiol.">
        <title>Jeotgalibaca dankookensis gen. nov., sp. nov., a member of the family Carnobacteriaceae, isolated from seujeot (Korean traditional food).</title>
        <authorList>
            <person name="Lee D.G."/>
            <person name="Trujillo M.E."/>
            <person name="Kang H."/>
            <person name="Ahn T.Y."/>
        </authorList>
    </citation>
    <scope>NUCLEOTIDE SEQUENCE [LARGE SCALE GENOMIC DNA]</scope>
    <source>
        <strain evidence="7 8">EX-07</strain>
    </source>
</reference>
<keyword evidence="2" id="KW-0805">Transcription regulation</keyword>
<dbReference type="STRING" id="708126.BW727_101666"/>
<dbReference type="GO" id="GO:0003700">
    <property type="term" value="F:DNA-binding transcription factor activity"/>
    <property type="evidence" value="ECO:0007669"/>
    <property type="project" value="InterPro"/>
</dbReference>
<dbReference type="InterPro" id="IPR005119">
    <property type="entry name" value="LysR_subst-bd"/>
</dbReference>
<dbReference type="InterPro" id="IPR050950">
    <property type="entry name" value="HTH-type_LysR_regulators"/>
</dbReference>
<comment type="similarity">
    <text evidence="1">Belongs to the LysR transcriptional regulatory family.</text>
</comment>
<evidence type="ECO:0000256" key="5">
    <source>
        <dbReference type="SAM" id="Coils"/>
    </source>
</evidence>
<evidence type="ECO:0000256" key="4">
    <source>
        <dbReference type="ARBA" id="ARBA00023163"/>
    </source>
</evidence>
<dbReference type="Proteomes" id="UP000188993">
    <property type="component" value="Chromosome"/>
</dbReference>
<evidence type="ECO:0000256" key="3">
    <source>
        <dbReference type="ARBA" id="ARBA00023125"/>
    </source>
</evidence>
<dbReference type="AlphaFoldDB" id="A0A1S6IR51"/>
<sequence>MNIQDLIYFNHLATSRNFTATANHFFVSQPSISMSLQRLEKELDTLLLDRKRLHNQMRLTPTGEILHKHAVTVLQILENAQEEINDYKNHMVSFGFLPTVGSYFMPQLLPELGKFASNIKFIEEESSDVMLEMVTSGQVPIAITGGDEPFFNRPSLLQVPLLAQELALWVSPNHPLTKKKQVTPVDLQDVIFISLQKGYTHERVFNQWCEEHYHTPPQIIYTKEIKTALSLAASTDMVAFMIDILVHDKNNLVKITIQNPPIFYISLVVNQASEQTYFQKEFNTLLVDLATQLSDSSLPR</sequence>
<keyword evidence="3" id="KW-0238">DNA-binding</keyword>
<dbReference type="OrthoDB" id="9803735at2"/>
<dbReference type="EMBL" id="CP019728">
    <property type="protein sequence ID" value="AQS54031.1"/>
    <property type="molecule type" value="Genomic_DNA"/>
</dbReference>